<dbReference type="GO" id="GO:0015288">
    <property type="term" value="F:porin activity"/>
    <property type="evidence" value="ECO:0007669"/>
    <property type="project" value="UniProtKB-KW"/>
</dbReference>
<keyword evidence="3" id="KW-0813">Transport</keyword>
<sequence>MKRTLIGLMAGIGWISGHASAQSVQLYGIVDTGIEYVSHANKLGDSVVRMPAITGSTPSRWGLRGSEPIGNGYSLRFNLENSFNLRAGDLNQGGRLFGRQAWVGISGPTGSWFLGRQNTATLYTVLDNDVMGPAIYGIGSVDAYIPNARSDNAIGYVGTYRYVTIGATYSFGRDAVGGNTPGQGLCAGSVPGAPTQCRQWTAMIKYDGPTFGGGLSYDEQRGGTGAAANFFDGVPPVPMTSATDIDSRLLVAGHVMFGKVKVEGGWLHRNTENQSAEPDIRSDIFFGGLSYQVTPAMIAEAEIIRVINQQHDSRATLSTVRGIYLLSKRTALYAQVGYLWNSAQAAYTISAGGGGTTPRRGTNQLGAMAGVRQHF</sequence>
<dbReference type="InterPro" id="IPR023614">
    <property type="entry name" value="Porin_dom_sf"/>
</dbReference>
<evidence type="ECO:0000256" key="7">
    <source>
        <dbReference type="ARBA" id="ARBA00023065"/>
    </source>
</evidence>
<dbReference type="InterPro" id="IPR033900">
    <property type="entry name" value="Gram_neg_porin_domain"/>
</dbReference>
<evidence type="ECO:0000256" key="9">
    <source>
        <dbReference type="ARBA" id="ARBA00023136"/>
    </source>
</evidence>
<dbReference type="RefSeq" id="WP_053569913.1">
    <property type="nucleotide sequence ID" value="NZ_FCNY02000016.1"/>
</dbReference>
<keyword evidence="13" id="KW-1185">Reference proteome</keyword>
<reference evidence="13" key="1">
    <citation type="submission" date="2016-01" db="EMBL/GenBank/DDBJ databases">
        <authorList>
            <person name="Peeters C."/>
        </authorList>
    </citation>
    <scope>NUCLEOTIDE SEQUENCE [LARGE SCALE GENOMIC DNA]</scope>
</reference>
<proteinExistence type="predicted"/>
<dbReference type="CDD" id="cd00342">
    <property type="entry name" value="gram_neg_porins"/>
    <property type="match status" value="1"/>
</dbReference>
<keyword evidence="5" id="KW-0812">Transmembrane</keyword>
<evidence type="ECO:0000313" key="12">
    <source>
        <dbReference type="EMBL" id="SAL59694.1"/>
    </source>
</evidence>
<evidence type="ECO:0000259" key="11">
    <source>
        <dbReference type="Pfam" id="PF13609"/>
    </source>
</evidence>
<keyword evidence="4" id="KW-1134">Transmembrane beta strand</keyword>
<keyword evidence="6" id="KW-0732">Signal</keyword>
<evidence type="ECO:0000256" key="6">
    <source>
        <dbReference type="ARBA" id="ARBA00022729"/>
    </source>
</evidence>
<evidence type="ECO:0000256" key="5">
    <source>
        <dbReference type="ARBA" id="ARBA00022692"/>
    </source>
</evidence>
<dbReference type="InterPro" id="IPR050298">
    <property type="entry name" value="Gram-neg_bact_OMP"/>
</dbReference>
<protein>
    <submittedName>
        <fullName evidence="12">Porin</fullName>
    </submittedName>
</protein>
<dbReference type="PANTHER" id="PTHR34501:SF9">
    <property type="entry name" value="MAJOR OUTER MEMBRANE PROTEIN P.IA"/>
    <property type="match status" value="1"/>
</dbReference>
<dbReference type="SUPFAM" id="SSF56935">
    <property type="entry name" value="Porins"/>
    <property type="match status" value="1"/>
</dbReference>
<dbReference type="Pfam" id="PF13609">
    <property type="entry name" value="Porin_4"/>
    <property type="match status" value="1"/>
</dbReference>
<dbReference type="Gene3D" id="2.40.160.10">
    <property type="entry name" value="Porin"/>
    <property type="match status" value="1"/>
</dbReference>
<keyword evidence="10" id="KW-0998">Cell outer membrane</keyword>
<evidence type="ECO:0000256" key="1">
    <source>
        <dbReference type="ARBA" id="ARBA00004571"/>
    </source>
</evidence>
<accession>A0A158ISS9</accession>
<evidence type="ECO:0000256" key="8">
    <source>
        <dbReference type="ARBA" id="ARBA00023114"/>
    </source>
</evidence>
<dbReference type="PANTHER" id="PTHR34501">
    <property type="entry name" value="PROTEIN YDDL-RELATED"/>
    <property type="match status" value="1"/>
</dbReference>
<comment type="subcellular location">
    <subcellularLocation>
        <location evidence="1">Cell outer membrane</location>
        <topology evidence="1">Multi-pass membrane protein</topology>
    </subcellularLocation>
</comment>
<feature type="domain" description="Porin" evidence="11">
    <location>
        <begin position="15"/>
        <end position="342"/>
    </location>
</feature>
<evidence type="ECO:0000256" key="4">
    <source>
        <dbReference type="ARBA" id="ARBA00022452"/>
    </source>
</evidence>
<evidence type="ECO:0000256" key="3">
    <source>
        <dbReference type="ARBA" id="ARBA00022448"/>
    </source>
</evidence>
<evidence type="ECO:0000313" key="13">
    <source>
        <dbReference type="Proteomes" id="UP000054740"/>
    </source>
</evidence>
<keyword evidence="9" id="KW-0472">Membrane</keyword>
<dbReference type="GO" id="GO:0009279">
    <property type="term" value="C:cell outer membrane"/>
    <property type="evidence" value="ECO:0007669"/>
    <property type="project" value="UniProtKB-SubCell"/>
</dbReference>
<evidence type="ECO:0000256" key="10">
    <source>
        <dbReference type="ARBA" id="ARBA00023237"/>
    </source>
</evidence>
<dbReference type="AlphaFoldDB" id="A0A158ISS9"/>
<gene>
    <name evidence="12" type="ORF">AWB70_05366</name>
</gene>
<evidence type="ECO:0000256" key="2">
    <source>
        <dbReference type="ARBA" id="ARBA00011233"/>
    </source>
</evidence>
<dbReference type="GO" id="GO:0046930">
    <property type="term" value="C:pore complex"/>
    <property type="evidence" value="ECO:0007669"/>
    <property type="project" value="UniProtKB-KW"/>
</dbReference>
<keyword evidence="7" id="KW-0406">Ion transport</keyword>
<dbReference type="Proteomes" id="UP000054740">
    <property type="component" value="Unassembled WGS sequence"/>
</dbReference>
<comment type="subunit">
    <text evidence="2">Homotrimer.</text>
</comment>
<keyword evidence="8" id="KW-0626">Porin</keyword>
<dbReference type="GO" id="GO:0006811">
    <property type="term" value="P:monoatomic ion transport"/>
    <property type="evidence" value="ECO:0007669"/>
    <property type="project" value="UniProtKB-KW"/>
</dbReference>
<dbReference type="EMBL" id="FCNY02000016">
    <property type="protein sequence ID" value="SAL59694.1"/>
    <property type="molecule type" value="Genomic_DNA"/>
</dbReference>
<organism evidence="12 13">
    <name type="scientific">Caballeronia cordobensis</name>
    <name type="common">Burkholderia cordobensis</name>
    <dbReference type="NCBI Taxonomy" id="1353886"/>
    <lineage>
        <taxon>Bacteria</taxon>
        <taxon>Pseudomonadati</taxon>
        <taxon>Pseudomonadota</taxon>
        <taxon>Betaproteobacteria</taxon>
        <taxon>Burkholderiales</taxon>
        <taxon>Burkholderiaceae</taxon>
        <taxon>Caballeronia</taxon>
    </lineage>
</organism>
<name>A0A158ISS9_CABCO</name>